<dbReference type="Proteomes" id="UP000325081">
    <property type="component" value="Unassembled WGS sequence"/>
</dbReference>
<accession>A0A5A7QMG5</accession>
<sequence length="134" mass="14808">MAPSNCQTFVAILLLLLPLATKGVDNNIPPILSPFFENICNVVECGRGRCVADQGHPFNFTCDCEDGWRRTRLEDDDEQDLEFLPCVIPDCSLEYSCMPAPPPPAIGSTVDQEAAQGIQRIHTRVNAMRATLIF</sequence>
<feature type="chain" id="PRO_5022793327" evidence="1">
    <location>
        <begin position="24"/>
        <end position="134"/>
    </location>
</feature>
<protein>
    <submittedName>
        <fullName evidence="2">Vitamin K-dependent protein C</fullName>
    </submittedName>
</protein>
<dbReference type="OrthoDB" id="1914642at2759"/>
<gene>
    <name evidence="2" type="ORF">STAS_23364</name>
</gene>
<dbReference type="PANTHER" id="PTHR33881">
    <property type="entry name" value="NEUROGENIC LOCUS NOTCH-LIKE PROTEIN"/>
    <property type="match status" value="1"/>
</dbReference>
<evidence type="ECO:0000256" key="1">
    <source>
        <dbReference type="SAM" id="SignalP"/>
    </source>
</evidence>
<proteinExistence type="predicted"/>
<dbReference type="EMBL" id="BKCP01007515">
    <property type="protein sequence ID" value="GER46340.1"/>
    <property type="molecule type" value="Genomic_DNA"/>
</dbReference>
<reference evidence="3" key="1">
    <citation type="journal article" date="2019" name="Curr. Biol.">
        <title>Genome Sequence of Striga asiatica Provides Insight into the Evolution of Plant Parasitism.</title>
        <authorList>
            <person name="Yoshida S."/>
            <person name="Kim S."/>
            <person name="Wafula E.K."/>
            <person name="Tanskanen J."/>
            <person name="Kim Y.M."/>
            <person name="Honaas L."/>
            <person name="Yang Z."/>
            <person name="Spallek T."/>
            <person name="Conn C.E."/>
            <person name="Ichihashi Y."/>
            <person name="Cheong K."/>
            <person name="Cui S."/>
            <person name="Der J.P."/>
            <person name="Gundlach H."/>
            <person name="Jiao Y."/>
            <person name="Hori C."/>
            <person name="Ishida J.K."/>
            <person name="Kasahara H."/>
            <person name="Kiba T."/>
            <person name="Kim M.S."/>
            <person name="Koo N."/>
            <person name="Laohavisit A."/>
            <person name="Lee Y.H."/>
            <person name="Lumba S."/>
            <person name="McCourt P."/>
            <person name="Mortimer J.C."/>
            <person name="Mutuku J.M."/>
            <person name="Nomura T."/>
            <person name="Sasaki-Sekimoto Y."/>
            <person name="Seto Y."/>
            <person name="Wang Y."/>
            <person name="Wakatake T."/>
            <person name="Sakakibara H."/>
            <person name="Demura T."/>
            <person name="Yamaguchi S."/>
            <person name="Yoneyama K."/>
            <person name="Manabe R.I."/>
            <person name="Nelson D.C."/>
            <person name="Schulman A.H."/>
            <person name="Timko M.P."/>
            <person name="dePamphilis C.W."/>
            <person name="Choi D."/>
            <person name="Shirasu K."/>
        </authorList>
    </citation>
    <scope>NUCLEOTIDE SEQUENCE [LARGE SCALE GENOMIC DNA]</scope>
    <source>
        <strain evidence="3">cv. UVA1</strain>
    </source>
</reference>
<organism evidence="2 3">
    <name type="scientific">Striga asiatica</name>
    <name type="common">Asiatic witchweed</name>
    <name type="synonym">Buchnera asiatica</name>
    <dbReference type="NCBI Taxonomy" id="4170"/>
    <lineage>
        <taxon>Eukaryota</taxon>
        <taxon>Viridiplantae</taxon>
        <taxon>Streptophyta</taxon>
        <taxon>Embryophyta</taxon>
        <taxon>Tracheophyta</taxon>
        <taxon>Spermatophyta</taxon>
        <taxon>Magnoliopsida</taxon>
        <taxon>eudicotyledons</taxon>
        <taxon>Gunneridae</taxon>
        <taxon>Pentapetalae</taxon>
        <taxon>asterids</taxon>
        <taxon>lamiids</taxon>
        <taxon>Lamiales</taxon>
        <taxon>Orobanchaceae</taxon>
        <taxon>Buchnereae</taxon>
        <taxon>Striga</taxon>
    </lineage>
</organism>
<keyword evidence="3" id="KW-1185">Reference proteome</keyword>
<comment type="caution">
    <text evidence="2">The sequence shown here is derived from an EMBL/GenBank/DDBJ whole genome shotgun (WGS) entry which is preliminary data.</text>
</comment>
<dbReference type="PANTHER" id="PTHR33881:SF10">
    <property type="entry name" value="SLIT HOMOLOG 2 PROTEIN-LIKE"/>
    <property type="match status" value="1"/>
</dbReference>
<evidence type="ECO:0000313" key="3">
    <source>
        <dbReference type="Proteomes" id="UP000325081"/>
    </source>
</evidence>
<evidence type="ECO:0000313" key="2">
    <source>
        <dbReference type="EMBL" id="GER46340.1"/>
    </source>
</evidence>
<feature type="signal peptide" evidence="1">
    <location>
        <begin position="1"/>
        <end position="23"/>
    </location>
</feature>
<keyword evidence="1" id="KW-0732">Signal</keyword>
<dbReference type="AlphaFoldDB" id="A0A5A7QMG5"/>
<name>A0A5A7QMG5_STRAF</name>